<evidence type="ECO:0000256" key="1">
    <source>
        <dbReference type="SAM" id="MobiDB-lite"/>
    </source>
</evidence>
<proteinExistence type="predicted"/>
<feature type="region of interest" description="Disordered" evidence="1">
    <location>
        <begin position="1"/>
        <end position="27"/>
    </location>
</feature>
<dbReference type="EMBL" id="FLQU01000188">
    <property type="protein sequence ID" value="SBS81842.1"/>
    <property type="molecule type" value="Genomic_DNA"/>
</dbReference>
<sequence length="130" mass="15755">MGTDRYPSTHYQKEKKRKKVKMKMSDDKEQMKNILLQELKDYKNSDNKFPELLKNYVKENVPNQRIAERFLKEFDDTYLKIMNLEELELLCSHILKKRNIKKVGEDEASVLWGKNSKVPHKWELILFYFI</sequence>
<name>A0A1A8VSP5_PLAOA</name>
<gene>
    <name evidence="2" type="ORF">POVCU2_0012370</name>
</gene>
<dbReference type="AlphaFoldDB" id="A0A1A8VSP5"/>
<protein>
    <submittedName>
        <fullName evidence="2">Uncharacterized protein</fullName>
    </submittedName>
</protein>
<organism evidence="2 3">
    <name type="scientific">Plasmodium ovale curtisi</name>
    <dbReference type="NCBI Taxonomy" id="864141"/>
    <lineage>
        <taxon>Eukaryota</taxon>
        <taxon>Sar</taxon>
        <taxon>Alveolata</taxon>
        <taxon>Apicomplexa</taxon>
        <taxon>Aconoidasida</taxon>
        <taxon>Haemosporida</taxon>
        <taxon>Plasmodiidae</taxon>
        <taxon>Plasmodium</taxon>
        <taxon>Plasmodium (Plasmodium)</taxon>
    </lineage>
</organism>
<accession>A0A1A8VSP5</accession>
<evidence type="ECO:0000313" key="3">
    <source>
        <dbReference type="Proteomes" id="UP000078560"/>
    </source>
</evidence>
<evidence type="ECO:0000313" key="2">
    <source>
        <dbReference type="EMBL" id="SBS81842.1"/>
    </source>
</evidence>
<reference evidence="3" key="1">
    <citation type="submission" date="2016-05" db="EMBL/GenBank/DDBJ databases">
        <authorList>
            <person name="Naeem Raeece"/>
        </authorList>
    </citation>
    <scope>NUCLEOTIDE SEQUENCE [LARGE SCALE GENOMIC DNA]</scope>
</reference>
<dbReference type="Proteomes" id="UP000078560">
    <property type="component" value="Unassembled WGS sequence"/>
</dbReference>
<feature type="compositionally biased region" description="Basic residues" evidence="1">
    <location>
        <begin position="13"/>
        <end position="22"/>
    </location>
</feature>